<evidence type="ECO:0000259" key="2">
    <source>
        <dbReference type="Pfam" id="PF13240"/>
    </source>
</evidence>
<accession>A0AAP4BCE7</accession>
<dbReference type="Proteomes" id="UP001300383">
    <property type="component" value="Unassembled WGS sequence"/>
</dbReference>
<dbReference type="SUPFAM" id="SSF51126">
    <property type="entry name" value="Pectin lyase-like"/>
    <property type="match status" value="1"/>
</dbReference>
<keyword evidence="1" id="KW-1133">Transmembrane helix</keyword>
<dbReference type="InterPro" id="IPR026870">
    <property type="entry name" value="Zinc_ribbon_dom"/>
</dbReference>
<keyword evidence="1" id="KW-0812">Transmembrane</keyword>
<feature type="domain" description="Zinc-ribbon" evidence="2">
    <location>
        <begin position="5"/>
        <end position="22"/>
    </location>
</feature>
<evidence type="ECO:0000313" key="3">
    <source>
        <dbReference type="EMBL" id="MDI9242977.1"/>
    </source>
</evidence>
<keyword evidence="4" id="KW-1185">Reference proteome</keyword>
<name>A0AAP4BCE7_9FIRM</name>
<feature type="transmembrane region" description="Helical" evidence="1">
    <location>
        <begin position="42"/>
        <end position="61"/>
    </location>
</feature>
<comment type="caution">
    <text evidence="3">The sequence shown here is derived from an EMBL/GenBank/DDBJ whole genome shotgun (WGS) entry which is preliminary data.</text>
</comment>
<evidence type="ECO:0000256" key="1">
    <source>
        <dbReference type="SAM" id="Phobius"/>
    </source>
</evidence>
<dbReference type="Pfam" id="PF13240">
    <property type="entry name" value="Zn_Ribbon_1"/>
    <property type="match status" value="1"/>
</dbReference>
<sequence length="413" mass="45057">MSKTCKNCGAQLPDEASFCPHCTGNQTEKTVVKPPRLWRKKAVTAALCLVLIAGLILAFVLTHRSKTYEGGAYLTYTDKDGEYELLAAFHPRDIEANRPVGEKSVSLSTDEASNMTVMLGVYHNGEIADPDEFFAKVESCTLEASPNENEALILSEPTYNTNFLPAARESDITYTGASGTNELCWTLHMKNGDTIRLRQTFEVIPLVHQVYTPEDTKLDTLEDLNALLARINEEVPEDTIVDIYLPPVTYTGNLTILSRAVNLYGNTEDSGRTVFAGSLSVNTHYPSNVMLFNLDFEGNGGIGLSATASVYMGGCSFTGWDIGAVALDGGMIGVERCVFKYNGIGFKYDSSVYSSFNSVFPDCTIADNDIGVQFARLQGTITIDFLNSVFSGNRIDIDNQAGYPIDTSTAVFQ</sequence>
<gene>
    <name evidence="3" type="ORF">QJ036_10915</name>
</gene>
<evidence type="ECO:0000313" key="4">
    <source>
        <dbReference type="Proteomes" id="UP001300383"/>
    </source>
</evidence>
<reference evidence="3 4" key="1">
    <citation type="submission" date="2023-05" db="EMBL/GenBank/DDBJ databases">
        <title>[ruminococcus] sp. nov., isolated from a pig farm feces dump.</title>
        <authorList>
            <person name="Chang Y.-H."/>
        </authorList>
    </citation>
    <scope>NUCLEOTIDE SEQUENCE [LARGE SCALE GENOMIC DNA]</scope>
    <source>
        <strain evidence="3 4">YH-rum2234</strain>
    </source>
</reference>
<organism evidence="3 4">
    <name type="scientific">Fusibacillus kribbianus</name>
    <dbReference type="NCBI Taxonomy" id="3044208"/>
    <lineage>
        <taxon>Bacteria</taxon>
        <taxon>Bacillati</taxon>
        <taxon>Bacillota</taxon>
        <taxon>Clostridia</taxon>
        <taxon>Lachnospirales</taxon>
        <taxon>Lachnospiraceae</taxon>
        <taxon>Fusibacillus</taxon>
    </lineage>
</organism>
<dbReference type="InterPro" id="IPR011050">
    <property type="entry name" value="Pectin_lyase_fold/virulence"/>
</dbReference>
<keyword evidence="1" id="KW-0472">Membrane</keyword>
<protein>
    <submittedName>
        <fullName evidence="3">Zinc ribbon domain-containing protein</fullName>
    </submittedName>
</protein>
<dbReference type="RefSeq" id="WP_283231412.1">
    <property type="nucleotide sequence ID" value="NZ_JASGBQ010000022.1"/>
</dbReference>
<proteinExistence type="predicted"/>
<dbReference type="EMBL" id="JASGBQ010000022">
    <property type="protein sequence ID" value="MDI9242977.1"/>
    <property type="molecule type" value="Genomic_DNA"/>
</dbReference>
<dbReference type="AlphaFoldDB" id="A0AAP4BCE7"/>